<proteinExistence type="predicted"/>
<name>A0A834AS43_9CHIR</name>
<dbReference type="Proteomes" id="UP000664940">
    <property type="component" value="Unassembled WGS sequence"/>
</dbReference>
<evidence type="ECO:0000313" key="2">
    <source>
        <dbReference type="Proteomes" id="UP000664940"/>
    </source>
</evidence>
<organism evidence="1 2">
    <name type="scientific">Phyllostomus discolor</name>
    <name type="common">pale spear-nosed bat</name>
    <dbReference type="NCBI Taxonomy" id="89673"/>
    <lineage>
        <taxon>Eukaryota</taxon>
        <taxon>Metazoa</taxon>
        <taxon>Chordata</taxon>
        <taxon>Craniata</taxon>
        <taxon>Vertebrata</taxon>
        <taxon>Euteleostomi</taxon>
        <taxon>Mammalia</taxon>
        <taxon>Eutheria</taxon>
        <taxon>Laurasiatheria</taxon>
        <taxon>Chiroptera</taxon>
        <taxon>Yangochiroptera</taxon>
        <taxon>Phyllostomidae</taxon>
        <taxon>Phyllostominae</taxon>
        <taxon>Phyllostomus</taxon>
    </lineage>
</organism>
<sequence>MLCAFLLPTNTTAAELFKSLNDCISGKLNWSFCVSICLDGAAAMTGRLSGFTIRGKEVSFECESMYRVIHIEMLASQKMSPELNNILQDVIKIINHIKAHALNSCLFTQLCEEMDAEHTCLLSYTEMR</sequence>
<dbReference type="AlphaFoldDB" id="A0A834AS43"/>
<gene>
    <name evidence="1" type="ORF">HJG60_010132</name>
</gene>
<dbReference type="EMBL" id="JABVXQ010000003">
    <property type="protein sequence ID" value="KAF6119682.1"/>
    <property type="molecule type" value="Genomic_DNA"/>
</dbReference>
<evidence type="ECO:0008006" key="3">
    <source>
        <dbReference type="Google" id="ProtNLM"/>
    </source>
</evidence>
<evidence type="ECO:0000313" key="1">
    <source>
        <dbReference type="EMBL" id="KAF6119682.1"/>
    </source>
</evidence>
<accession>A0A834AS43</accession>
<reference evidence="1 2" key="1">
    <citation type="journal article" date="2020" name="Nature">
        <title>Six reference-quality genomes reveal evolution of bat adaptations.</title>
        <authorList>
            <person name="Jebb D."/>
            <person name="Huang Z."/>
            <person name="Pippel M."/>
            <person name="Hughes G.M."/>
            <person name="Lavrichenko K."/>
            <person name="Devanna P."/>
            <person name="Winkler S."/>
            <person name="Jermiin L.S."/>
            <person name="Skirmuntt E.C."/>
            <person name="Katzourakis A."/>
            <person name="Burkitt-Gray L."/>
            <person name="Ray D.A."/>
            <person name="Sullivan K.A.M."/>
            <person name="Roscito J.G."/>
            <person name="Kirilenko B.M."/>
            <person name="Davalos L.M."/>
            <person name="Corthals A.P."/>
            <person name="Power M.L."/>
            <person name="Jones G."/>
            <person name="Ransome R.D."/>
            <person name="Dechmann D.K.N."/>
            <person name="Locatelli A.G."/>
            <person name="Puechmaille S.J."/>
            <person name="Fedrigo O."/>
            <person name="Jarvis E.D."/>
            <person name="Hiller M."/>
            <person name="Vernes S.C."/>
            <person name="Myers E.W."/>
            <person name="Teeling E.C."/>
        </authorList>
    </citation>
    <scope>NUCLEOTIDE SEQUENCE [LARGE SCALE GENOMIC DNA]</scope>
    <source>
        <strain evidence="1">Bat1K_MPI-CBG_1</strain>
    </source>
</reference>
<dbReference type="PANTHER" id="PTHR45913:SF19">
    <property type="entry name" value="LOW QUALITY PROTEIN: ZINC FINGER BED DOMAIN-CONTAINING PROTEIN 5-LIKE"/>
    <property type="match status" value="1"/>
</dbReference>
<protein>
    <recommendedName>
        <fullName evidence="3">Zinc finger BED domain-containing protein 5</fullName>
    </recommendedName>
</protein>
<comment type="caution">
    <text evidence="1">The sequence shown here is derived from an EMBL/GenBank/DDBJ whole genome shotgun (WGS) entry which is preliminary data.</text>
</comment>
<dbReference type="PANTHER" id="PTHR45913">
    <property type="entry name" value="EPM2A-INTERACTING PROTEIN 1"/>
    <property type="match status" value="1"/>
</dbReference>